<dbReference type="RefSeq" id="WP_210803558.1">
    <property type="nucleotide sequence ID" value="NZ_JAGQDD010000001.1"/>
</dbReference>
<keyword evidence="2" id="KW-1185">Reference proteome</keyword>
<proteinExistence type="predicted"/>
<dbReference type="InterPro" id="IPR013423">
    <property type="entry name" value="CHP02594"/>
</dbReference>
<dbReference type="AlphaFoldDB" id="A0A941BJQ0"/>
<name>A0A941BJQ0_9BURK</name>
<organism evidence="1 2">
    <name type="scientific">Ideonella alba</name>
    <dbReference type="NCBI Taxonomy" id="2824118"/>
    <lineage>
        <taxon>Bacteria</taxon>
        <taxon>Pseudomonadati</taxon>
        <taxon>Pseudomonadota</taxon>
        <taxon>Betaproteobacteria</taxon>
        <taxon>Burkholderiales</taxon>
        <taxon>Sphaerotilaceae</taxon>
        <taxon>Ideonella</taxon>
    </lineage>
</organism>
<dbReference type="NCBIfam" id="TIGR02594">
    <property type="entry name" value="TIGR02594 family protein"/>
    <property type="match status" value="1"/>
</dbReference>
<dbReference type="Proteomes" id="UP000676246">
    <property type="component" value="Unassembled WGS sequence"/>
</dbReference>
<reference evidence="1 2" key="1">
    <citation type="submission" date="2021-04" db="EMBL/GenBank/DDBJ databases">
        <title>The genome sequence of Ideonella sp. 3Y2.</title>
        <authorList>
            <person name="Liu Y."/>
        </authorList>
    </citation>
    <scope>NUCLEOTIDE SEQUENCE [LARGE SCALE GENOMIC DNA]</scope>
    <source>
        <strain evidence="1 2">3Y2</strain>
    </source>
</reference>
<gene>
    <name evidence="1" type="ORF">KAK03_02455</name>
</gene>
<evidence type="ECO:0000313" key="1">
    <source>
        <dbReference type="EMBL" id="MBQ0929329.1"/>
    </source>
</evidence>
<dbReference type="SUPFAM" id="SSF54001">
    <property type="entry name" value="Cysteine proteinases"/>
    <property type="match status" value="1"/>
</dbReference>
<dbReference type="InterPro" id="IPR038765">
    <property type="entry name" value="Papain-like_cys_pep_sf"/>
</dbReference>
<protein>
    <submittedName>
        <fullName evidence="1">TIGR02594 family protein</fullName>
    </submittedName>
</protein>
<comment type="caution">
    <text evidence="1">The sequence shown here is derived from an EMBL/GenBank/DDBJ whole genome shotgun (WGS) entry which is preliminary data.</text>
</comment>
<sequence>MPTPLPAAYAWLDAEPGPRLLKEFLKIFGTAEDLGPGSNPTILDWARSIGLDRVYRDDATAWCGLAMAYVAGQAGWDNAPRGNALLARNWQAWGNPADTPMLGDVLVFWRGARNGFQGHVGVYVGEDDSAFHVLGGNQDDRVSIKRLGRDRLLQARRCPWRINQPANVRRVRLAANGRLSQNEG</sequence>
<evidence type="ECO:0000313" key="2">
    <source>
        <dbReference type="Proteomes" id="UP000676246"/>
    </source>
</evidence>
<dbReference type="EMBL" id="JAGQDD010000001">
    <property type="protein sequence ID" value="MBQ0929329.1"/>
    <property type="molecule type" value="Genomic_DNA"/>
</dbReference>
<accession>A0A941BJQ0</accession>